<dbReference type="GeneID" id="27353029"/>
<keyword evidence="3" id="KW-1185">Reference proteome</keyword>
<dbReference type="OrthoDB" id="1431247at2759"/>
<organism evidence="2 3">
    <name type="scientific">Exophiala oligosperma</name>
    <dbReference type="NCBI Taxonomy" id="215243"/>
    <lineage>
        <taxon>Eukaryota</taxon>
        <taxon>Fungi</taxon>
        <taxon>Dikarya</taxon>
        <taxon>Ascomycota</taxon>
        <taxon>Pezizomycotina</taxon>
        <taxon>Eurotiomycetes</taxon>
        <taxon>Chaetothyriomycetidae</taxon>
        <taxon>Chaetothyriales</taxon>
        <taxon>Herpotrichiellaceae</taxon>
        <taxon>Exophiala</taxon>
    </lineage>
</organism>
<sequence length="202" mass="22962">MISETAPAVRTHQHGNEGISGVKDNAFISFYNDCDVSELLFKEPAFNHGYLPLEPESQQQSTGQSRPIPFKATRRPTDHMNTGTTPPTTITEKKTNVVDPSPLKSSTKAGAEQNQKKSYEKERRPSFVEVSVPHVHHEEQHHPHHLHRRHSSETHLPMSWWPEDETCAQHLWVEHTECAEGDDVSADEEEDAIEEAFYASYD</sequence>
<evidence type="ECO:0000313" key="3">
    <source>
        <dbReference type="Proteomes" id="UP000053342"/>
    </source>
</evidence>
<evidence type="ECO:0000313" key="2">
    <source>
        <dbReference type="EMBL" id="KIW48361.1"/>
    </source>
</evidence>
<name>A0A0D2B803_9EURO</name>
<proteinExistence type="predicted"/>
<dbReference type="RefSeq" id="XP_016268577.1">
    <property type="nucleotide sequence ID" value="XM_016401524.1"/>
</dbReference>
<dbReference type="Proteomes" id="UP000053342">
    <property type="component" value="Unassembled WGS sequence"/>
</dbReference>
<evidence type="ECO:0000256" key="1">
    <source>
        <dbReference type="SAM" id="MobiDB-lite"/>
    </source>
</evidence>
<dbReference type="VEuPathDB" id="FungiDB:PV06_00955"/>
<feature type="region of interest" description="Disordered" evidence="1">
    <location>
        <begin position="1"/>
        <end position="21"/>
    </location>
</feature>
<gene>
    <name evidence="2" type="ORF">PV06_00955</name>
</gene>
<reference evidence="2 3" key="1">
    <citation type="submission" date="2015-01" db="EMBL/GenBank/DDBJ databases">
        <title>The Genome Sequence of Exophiala oligosperma CBS72588.</title>
        <authorList>
            <consortium name="The Broad Institute Genomics Platform"/>
            <person name="Cuomo C."/>
            <person name="de Hoog S."/>
            <person name="Gorbushina A."/>
            <person name="Stielow B."/>
            <person name="Teixiera M."/>
            <person name="Abouelleil A."/>
            <person name="Chapman S.B."/>
            <person name="Priest M."/>
            <person name="Young S.K."/>
            <person name="Wortman J."/>
            <person name="Nusbaum C."/>
            <person name="Birren B."/>
        </authorList>
    </citation>
    <scope>NUCLEOTIDE SEQUENCE [LARGE SCALE GENOMIC DNA]</scope>
    <source>
        <strain evidence="2 3">CBS 72588</strain>
    </source>
</reference>
<feature type="compositionally biased region" description="Polar residues" evidence="1">
    <location>
        <begin position="56"/>
        <end position="65"/>
    </location>
</feature>
<dbReference type="AlphaFoldDB" id="A0A0D2B803"/>
<dbReference type="EMBL" id="KN847332">
    <property type="protein sequence ID" value="KIW48361.1"/>
    <property type="molecule type" value="Genomic_DNA"/>
</dbReference>
<dbReference type="HOGENOM" id="CLU_1377987_0_0_1"/>
<protein>
    <submittedName>
        <fullName evidence="2">Uncharacterized protein</fullName>
    </submittedName>
</protein>
<accession>A0A0D2B803</accession>
<feature type="region of interest" description="Disordered" evidence="1">
    <location>
        <begin position="51"/>
        <end position="126"/>
    </location>
</feature>
<feature type="compositionally biased region" description="Basic and acidic residues" evidence="1">
    <location>
        <begin position="114"/>
        <end position="126"/>
    </location>
</feature>